<comment type="caution">
    <text evidence="4">The sequence shown here is derived from an EMBL/GenBank/DDBJ whole genome shotgun (WGS) entry which is preliminary data.</text>
</comment>
<dbReference type="SMART" id="SM00448">
    <property type="entry name" value="REC"/>
    <property type="match status" value="1"/>
</dbReference>
<dbReference type="PANTHER" id="PTHR45339">
    <property type="entry name" value="HYBRID SIGNAL TRANSDUCTION HISTIDINE KINASE J"/>
    <property type="match status" value="1"/>
</dbReference>
<accession>A0A538SJJ6</accession>
<evidence type="ECO:0000313" key="6">
    <source>
        <dbReference type="Proteomes" id="UP000316292"/>
    </source>
</evidence>
<evidence type="ECO:0000259" key="3">
    <source>
        <dbReference type="PROSITE" id="PS50110"/>
    </source>
</evidence>
<dbReference type="PROSITE" id="PS50110">
    <property type="entry name" value="RESPONSE_REGULATORY"/>
    <property type="match status" value="1"/>
</dbReference>
<dbReference type="GO" id="GO:0000160">
    <property type="term" value="P:phosphorelay signal transduction system"/>
    <property type="evidence" value="ECO:0007669"/>
    <property type="project" value="InterPro"/>
</dbReference>
<dbReference type="PANTHER" id="PTHR45339:SF3">
    <property type="entry name" value="HISTIDINE KINASE"/>
    <property type="match status" value="1"/>
</dbReference>
<dbReference type="Proteomes" id="UP000316292">
    <property type="component" value="Unassembled WGS sequence"/>
</dbReference>
<dbReference type="SUPFAM" id="SSF52172">
    <property type="entry name" value="CheY-like"/>
    <property type="match status" value="1"/>
</dbReference>
<evidence type="ECO:0000256" key="2">
    <source>
        <dbReference type="PROSITE-ProRule" id="PRU00169"/>
    </source>
</evidence>
<dbReference type="InterPro" id="IPR011006">
    <property type="entry name" value="CheY-like_superfamily"/>
</dbReference>
<proteinExistence type="predicted"/>
<sequence length="123" mass="13195">MHLRVLVVEDDPDSLELMIYLFRAFGHEALGAASGDTALGVAAAATPDLILCDLRLPGMDGFELLSRFKADPGTRSIPVVAVTAYAMPGDRERVMGAGFDGYVSKPIDPQSFVREAEALSARR</sequence>
<feature type="domain" description="Response regulatory" evidence="3">
    <location>
        <begin position="4"/>
        <end position="120"/>
    </location>
</feature>
<keyword evidence="1 2" id="KW-0597">Phosphoprotein</keyword>
<feature type="modified residue" description="4-aspartylphosphate" evidence="2">
    <location>
        <position position="53"/>
    </location>
</feature>
<dbReference type="AlphaFoldDB" id="A0A538SJJ6"/>
<name>A0A538SJJ6_UNCEI</name>
<dbReference type="EMBL" id="VBOV01000151">
    <property type="protein sequence ID" value="TMQ57840.1"/>
    <property type="molecule type" value="Genomic_DNA"/>
</dbReference>
<dbReference type="EMBL" id="VBOR01000006">
    <property type="protein sequence ID" value="TMQ51538.1"/>
    <property type="molecule type" value="Genomic_DNA"/>
</dbReference>
<gene>
    <name evidence="4" type="ORF">E6K71_00205</name>
    <name evidence="5" type="ORF">E6K75_06180</name>
</gene>
<reference evidence="6 7" key="1">
    <citation type="journal article" date="2019" name="Nat. Microbiol.">
        <title>Mediterranean grassland soil C-N compound turnover is dependent on rainfall and depth, and is mediated by genomically divergent microorganisms.</title>
        <authorList>
            <person name="Diamond S."/>
            <person name="Andeer P.F."/>
            <person name="Li Z."/>
            <person name="Crits-Christoph A."/>
            <person name="Burstein D."/>
            <person name="Anantharaman K."/>
            <person name="Lane K.R."/>
            <person name="Thomas B.C."/>
            <person name="Pan C."/>
            <person name="Northen T.R."/>
            <person name="Banfield J.F."/>
        </authorList>
    </citation>
    <scope>NUCLEOTIDE SEQUENCE [LARGE SCALE GENOMIC DNA]</scope>
    <source>
        <strain evidence="4">WS_1</strain>
        <strain evidence="5">WS_5</strain>
    </source>
</reference>
<dbReference type="InterPro" id="IPR001789">
    <property type="entry name" value="Sig_transdc_resp-reg_receiver"/>
</dbReference>
<protein>
    <submittedName>
        <fullName evidence="4">Response regulator</fullName>
    </submittedName>
</protein>
<evidence type="ECO:0000256" key="1">
    <source>
        <dbReference type="ARBA" id="ARBA00022553"/>
    </source>
</evidence>
<evidence type="ECO:0000313" key="5">
    <source>
        <dbReference type="EMBL" id="TMQ57840.1"/>
    </source>
</evidence>
<dbReference type="Proteomes" id="UP000320913">
    <property type="component" value="Unassembled WGS sequence"/>
</dbReference>
<evidence type="ECO:0000313" key="7">
    <source>
        <dbReference type="Proteomes" id="UP000320913"/>
    </source>
</evidence>
<organism evidence="4 6">
    <name type="scientific">Eiseniibacteriota bacterium</name>
    <dbReference type="NCBI Taxonomy" id="2212470"/>
    <lineage>
        <taxon>Bacteria</taxon>
        <taxon>Candidatus Eiseniibacteriota</taxon>
    </lineage>
</organism>
<evidence type="ECO:0000313" key="4">
    <source>
        <dbReference type="EMBL" id="TMQ51538.1"/>
    </source>
</evidence>
<dbReference type="Gene3D" id="3.40.50.2300">
    <property type="match status" value="1"/>
</dbReference>
<dbReference type="Pfam" id="PF00072">
    <property type="entry name" value="Response_reg"/>
    <property type="match status" value="1"/>
</dbReference>